<dbReference type="AlphaFoldDB" id="Q1YWU5"/>
<dbReference type="RefSeq" id="WP_006229754.1">
    <property type="nucleotide sequence ID" value="NZ_CH724134.1"/>
</dbReference>
<feature type="transmembrane region" description="Helical" evidence="1">
    <location>
        <begin position="25"/>
        <end position="45"/>
    </location>
</feature>
<evidence type="ECO:0000313" key="2">
    <source>
        <dbReference type="EMBL" id="EAS40757.1"/>
    </source>
</evidence>
<keyword evidence="1" id="KW-0472">Membrane</keyword>
<keyword evidence="1" id="KW-1133">Transmembrane helix</keyword>
<comment type="caution">
    <text evidence="2">The sequence shown here is derived from an EMBL/GenBank/DDBJ whole genome shotgun (WGS) entry which is preliminary data.</text>
</comment>
<feature type="transmembrane region" description="Helical" evidence="1">
    <location>
        <begin position="127"/>
        <end position="150"/>
    </location>
</feature>
<gene>
    <name evidence="2" type="ORF">P3TCK_08723</name>
</gene>
<name>Q1YWU5_9GAMM</name>
<keyword evidence="1" id="KW-0812">Transmembrane</keyword>
<sequence length="151" mass="17069">MNSPLSSKSITFIKSLHALSKTSKIILFITISLIFSLHMILSVWFKDFTWLAAFGALLSIFGLLTSFSYSFPLVKVNPRDLDETQKGEIYFRGGSALAEIIEGKKEIDKIKESNINSALEKYRNISLYFILTVLGTLIWAYAGFLNLVLYK</sequence>
<accession>Q1YWU5</accession>
<reference evidence="2 3" key="1">
    <citation type="submission" date="2006-03" db="EMBL/GenBank/DDBJ databases">
        <authorList>
            <person name="Bartlett D.H."/>
            <person name="Valle G."/>
            <person name="Lauro F.M."/>
            <person name="Vezzi A."/>
            <person name="Simonato F."/>
            <person name="Eloe E."/>
            <person name="Vitulo N."/>
            <person name="Stratton T.K."/>
            <person name="D'angelo M."/>
            <person name="Ferriera S."/>
            <person name="Johnson J."/>
            <person name="Kravitz S."/>
            <person name="Beeson K."/>
            <person name="Sutton G."/>
            <person name="Rogers Y."/>
            <person name="Friedman R."/>
            <person name="Frazier M."/>
            <person name="Venter J.C."/>
        </authorList>
    </citation>
    <scope>NUCLEOTIDE SEQUENCE [LARGE SCALE GENOMIC DNA]</scope>
    <source>
        <strain evidence="2 3">3TCK</strain>
    </source>
</reference>
<feature type="transmembrane region" description="Helical" evidence="1">
    <location>
        <begin position="51"/>
        <end position="71"/>
    </location>
</feature>
<evidence type="ECO:0000313" key="3">
    <source>
        <dbReference type="Proteomes" id="UP000003789"/>
    </source>
</evidence>
<dbReference type="EMBL" id="AAPH01000048">
    <property type="protein sequence ID" value="EAS40757.1"/>
    <property type="molecule type" value="Genomic_DNA"/>
</dbReference>
<dbReference type="Proteomes" id="UP000003789">
    <property type="component" value="Unassembled WGS sequence"/>
</dbReference>
<organism evidence="2 3">
    <name type="scientific">Photobacterium profundum 3TCK</name>
    <dbReference type="NCBI Taxonomy" id="314280"/>
    <lineage>
        <taxon>Bacteria</taxon>
        <taxon>Pseudomonadati</taxon>
        <taxon>Pseudomonadota</taxon>
        <taxon>Gammaproteobacteria</taxon>
        <taxon>Vibrionales</taxon>
        <taxon>Vibrionaceae</taxon>
        <taxon>Photobacterium</taxon>
    </lineage>
</organism>
<dbReference type="OrthoDB" id="9878242at2"/>
<proteinExistence type="predicted"/>
<protein>
    <submittedName>
        <fullName evidence="2">Uncharacterized protein</fullName>
    </submittedName>
</protein>
<evidence type="ECO:0000256" key="1">
    <source>
        <dbReference type="SAM" id="Phobius"/>
    </source>
</evidence>
<dbReference type="HOGENOM" id="CLU_1729672_0_0_6"/>